<accession>A0A1E3NJD5</accession>
<dbReference type="EMBL" id="KV454003">
    <property type="protein sequence ID" value="ODQ46221.1"/>
    <property type="molecule type" value="Genomic_DNA"/>
</dbReference>
<keyword evidence="2" id="KW-1185">Reference proteome</keyword>
<dbReference type="RefSeq" id="XP_019017334.1">
    <property type="nucleotide sequence ID" value="XM_019161098.1"/>
</dbReference>
<dbReference type="Proteomes" id="UP000094455">
    <property type="component" value="Unassembled WGS sequence"/>
</dbReference>
<dbReference type="OrthoDB" id="3997682at2759"/>
<evidence type="ECO:0000313" key="1">
    <source>
        <dbReference type="EMBL" id="ODQ46221.1"/>
    </source>
</evidence>
<organism evidence="1 2">
    <name type="scientific">Pichia membranifaciens NRRL Y-2026</name>
    <dbReference type="NCBI Taxonomy" id="763406"/>
    <lineage>
        <taxon>Eukaryota</taxon>
        <taxon>Fungi</taxon>
        <taxon>Dikarya</taxon>
        <taxon>Ascomycota</taxon>
        <taxon>Saccharomycotina</taxon>
        <taxon>Pichiomycetes</taxon>
        <taxon>Pichiales</taxon>
        <taxon>Pichiaceae</taxon>
        <taxon>Pichia</taxon>
    </lineage>
</organism>
<name>A0A1E3NJD5_9ASCO</name>
<protein>
    <submittedName>
        <fullName evidence="1">Uncharacterized protein</fullName>
    </submittedName>
</protein>
<gene>
    <name evidence="1" type="ORF">PICMEDRAFT_16133</name>
</gene>
<sequence>MIPANASLRLQRYLLSLESNVPTSSCYASAYLEVKLREDSQAKRLSETVSRANQRLSRNVQRLREGYYDTSVLPFSMDPCYPLQLDLPYELLSHATPSTSCSYTSGGDTDVTEAIYSKYFKGRPISPANLDCQGWWPTEFKYIGTKVQTSDFHVSLLPLIRFNSDTDIARFRKLFEQVVERINPANAKVPVKFQTADGGAPVLEILPKHDYNKLFLAMCISRNDKANSMLNEIQIALAQARLTNTVCPGHVTGELDNNSVVDWAQSLLHMSVGVCNRGEACSGFGQNELFYMNKMLLPADAGEDSLILQATPDQDAEGRIVFVWSGQKLVY</sequence>
<evidence type="ECO:0000313" key="2">
    <source>
        <dbReference type="Proteomes" id="UP000094455"/>
    </source>
</evidence>
<reference evidence="1 2" key="1">
    <citation type="journal article" date="2016" name="Proc. Natl. Acad. Sci. U.S.A.">
        <title>Comparative genomics of biotechnologically important yeasts.</title>
        <authorList>
            <person name="Riley R."/>
            <person name="Haridas S."/>
            <person name="Wolfe K.H."/>
            <person name="Lopes M.R."/>
            <person name="Hittinger C.T."/>
            <person name="Goeker M."/>
            <person name="Salamov A.A."/>
            <person name="Wisecaver J.H."/>
            <person name="Long T.M."/>
            <person name="Calvey C.H."/>
            <person name="Aerts A.L."/>
            <person name="Barry K.W."/>
            <person name="Choi C."/>
            <person name="Clum A."/>
            <person name="Coughlan A.Y."/>
            <person name="Deshpande S."/>
            <person name="Douglass A.P."/>
            <person name="Hanson S.J."/>
            <person name="Klenk H.-P."/>
            <person name="LaButti K.M."/>
            <person name="Lapidus A."/>
            <person name="Lindquist E.A."/>
            <person name="Lipzen A.M."/>
            <person name="Meier-Kolthoff J.P."/>
            <person name="Ohm R.A."/>
            <person name="Otillar R.P."/>
            <person name="Pangilinan J.L."/>
            <person name="Peng Y."/>
            <person name="Rokas A."/>
            <person name="Rosa C.A."/>
            <person name="Scheuner C."/>
            <person name="Sibirny A.A."/>
            <person name="Slot J.C."/>
            <person name="Stielow J.B."/>
            <person name="Sun H."/>
            <person name="Kurtzman C.P."/>
            <person name="Blackwell M."/>
            <person name="Grigoriev I.V."/>
            <person name="Jeffries T.W."/>
        </authorList>
    </citation>
    <scope>NUCLEOTIDE SEQUENCE [LARGE SCALE GENOMIC DNA]</scope>
    <source>
        <strain evidence="1 2">NRRL Y-2026</strain>
    </source>
</reference>
<dbReference type="AlphaFoldDB" id="A0A1E3NJD5"/>
<dbReference type="GeneID" id="30177785"/>
<proteinExistence type="predicted"/>